<dbReference type="PANTHER" id="PTHR11431">
    <property type="entry name" value="FERRITIN"/>
    <property type="match status" value="1"/>
</dbReference>
<dbReference type="InterPro" id="IPR009078">
    <property type="entry name" value="Ferritin-like_SF"/>
</dbReference>
<feature type="binding site" evidence="8">
    <location>
        <position position="127"/>
    </location>
    <ligand>
        <name>Fe cation</name>
        <dbReference type="ChEBI" id="CHEBI:24875"/>
        <label>1</label>
    </ligand>
</feature>
<dbReference type="PROSITE" id="PS50905">
    <property type="entry name" value="FERRITIN_LIKE"/>
    <property type="match status" value="1"/>
</dbReference>
<dbReference type="InterPro" id="IPR008331">
    <property type="entry name" value="Ferritin_DPS_dom"/>
</dbReference>
<evidence type="ECO:0000256" key="7">
    <source>
        <dbReference type="ARBA" id="ARBA00048035"/>
    </source>
</evidence>
<comment type="subcellular location">
    <subcellularLocation>
        <location evidence="9">Cytoplasm</location>
    </subcellularLocation>
</comment>
<dbReference type="PANTHER" id="PTHR11431:SF127">
    <property type="entry name" value="BACTERIAL NON-HEME FERRITIN"/>
    <property type="match status" value="1"/>
</dbReference>
<dbReference type="GO" id="GO:0008198">
    <property type="term" value="F:ferrous iron binding"/>
    <property type="evidence" value="ECO:0007669"/>
    <property type="project" value="TreeGrafter"/>
</dbReference>
<feature type="binding site" evidence="8">
    <location>
        <position position="53"/>
    </location>
    <ligand>
        <name>Fe cation</name>
        <dbReference type="ChEBI" id="CHEBI:24875"/>
        <label>1</label>
    </ligand>
</feature>
<dbReference type="InterPro" id="IPR041719">
    <property type="entry name" value="Ferritin_prok"/>
</dbReference>
<reference evidence="11" key="1">
    <citation type="submission" date="2019-12" db="EMBL/GenBank/DDBJ databases">
        <title>Clostridiaceae gen. nov. sp. nov., isolated from sediment in Xinjiang, China.</title>
        <authorList>
            <person name="Zhang R."/>
        </authorList>
    </citation>
    <scope>NUCLEOTIDE SEQUENCE</scope>
    <source>
        <strain evidence="11">D2Q-11</strain>
    </source>
</reference>
<accession>A0A942UTA0</accession>
<keyword evidence="4 8" id="KW-0479">Metal-binding</keyword>
<evidence type="ECO:0000256" key="4">
    <source>
        <dbReference type="ARBA" id="ARBA00022723"/>
    </source>
</evidence>
<dbReference type="GO" id="GO:0006879">
    <property type="term" value="P:intracellular iron ion homeostasis"/>
    <property type="evidence" value="ECO:0007669"/>
    <property type="project" value="UniProtKB-KW"/>
</dbReference>
<keyword evidence="6 8" id="KW-0408">Iron</keyword>
<comment type="catalytic activity">
    <reaction evidence="7 9">
        <text>4 Fe(2+) + O2 + 6 H2O = 4 iron(III) oxide-hydroxide + 12 H(+)</text>
        <dbReference type="Rhea" id="RHEA:11972"/>
        <dbReference type="ChEBI" id="CHEBI:15377"/>
        <dbReference type="ChEBI" id="CHEBI:15378"/>
        <dbReference type="ChEBI" id="CHEBI:15379"/>
        <dbReference type="ChEBI" id="CHEBI:29033"/>
        <dbReference type="ChEBI" id="CHEBI:78619"/>
        <dbReference type="EC" id="1.16.3.2"/>
    </reaction>
</comment>
<evidence type="ECO:0000259" key="10">
    <source>
        <dbReference type="PROSITE" id="PS50905"/>
    </source>
</evidence>
<comment type="caution">
    <text evidence="11">The sequence shown here is derived from an EMBL/GenBank/DDBJ whole genome shotgun (WGS) entry which is preliminary data.</text>
</comment>
<evidence type="ECO:0000313" key="11">
    <source>
        <dbReference type="EMBL" id="MBS4538168.1"/>
    </source>
</evidence>
<feature type="binding site" evidence="8">
    <location>
        <position position="50"/>
    </location>
    <ligand>
        <name>Fe cation</name>
        <dbReference type="ChEBI" id="CHEBI:24875"/>
        <label>1</label>
    </ligand>
</feature>
<dbReference type="InterPro" id="IPR001519">
    <property type="entry name" value="Ferritin"/>
</dbReference>
<evidence type="ECO:0000256" key="6">
    <source>
        <dbReference type="ARBA" id="ARBA00023004"/>
    </source>
</evidence>
<keyword evidence="9" id="KW-0963">Cytoplasm</keyword>
<gene>
    <name evidence="11" type="ORF">GOQ27_06820</name>
</gene>
<dbReference type="FunFam" id="1.20.1260.10:FF:000001">
    <property type="entry name" value="Non-heme ferritin"/>
    <property type="match status" value="1"/>
</dbReference>
<proteinExistence type="inferred from homology"/>
<name>A0A942UTA0_9FIRM</name>
<dbReference type="Gene3D" id="1.20.1260.10">
    <property type="match status" value="1"/>
</dbReference>
<dbReference type="InterPro" id="IPR009040">
    <property type="entry name" value="Ferritin-like_diiron"/>
</dbReference>
<feature type="binding site" evidence="8">
    <location>
        <position position="94"/>
    </location>
    <ligand>
        <name>Fe cation</name>
        <dbReference type="ChEBI" id="CHEBI:24875"/>
        <label>1</label>
    </ligand>
</feature>
<evidence type="ECO:0000256" key="5">
    <source>
        <dbReference type="ARBA" id="ARBA00023002"/>
    </source>
</evidence>
<dbReference type="RefSeq" id="WP_203366096.1">
    <property type="nucleotide sequence ID" value="NZ_WSFT01000029.1"/>
</dbReference>
<dbReference type="GO" id="GO:0042802">
    <property type="term" value="F:identical protein binding"/>
    <property type="evidence" value="ECO:0007669"/>
    <property type="project" value="UniProtKB-ARBA"/>
</dbReference>
<dbReference type="GO" id="GO:0008199">
    <property type="term" value="F:ferric iron binding"/>
    <property type="evidence" value="ECO:0007669"/>
    <property type="project" value="InterPro"/>
</dbReference>
<evidence type="ECO:0000256" key="3">
    <source>
        <dbReference type="ARBA" id="ARBA00022434"/>
    </source>
</evidence>
<evidence type="ECO:0000256" key="8">
    <source>
        <dbReference type="PIRSR" id="PIRSR601519-1"/>
    </source>
</evidence>
<dbReference type="EC" id="1.16.3.2" evidence="9"/>
<feature type="binding site" evidence="8">
    <location>
        <position position="17"/>
    </location>
    <ligand>
        <name>Fe cation</name>
        <dbReference type="ChEBI" id="CHEBI:24875"/>
        <label>1</label>
    </ligand>
</feature>
<feature type="domain" description="Ferritin-like diiron" evidence="10">
    <location>
        <begin position="1"/>
        <end position="145"/>
    </location>
</feature>
<dbReference type="EMBL" id="WSFT01000029">
    <property type="protein sequence ID" value="MBS4538168.1"/>
    <property type="molecule type" value="Genomic_DNA"/>
</dbReference>
<protein>
    <recommendedName>
        <fullName evidence="9">Ferritin</fullName>
        <ecNumber evidence="9">1.16.3.2</ecNumber>
    </recommendedName>
</protein>
<dbReference type="CDD" id="cd01055">
    <property type="entry name" value="Nonheme_Ferritin"/>
    <property type="match status" value="1"/>
</dbReference>
<dbReference type="Pfam" id="PF00210">
    <property type="entry name" value="Ferritin"/>
    <property type="match status" value="1"/>
</dbReference>
<dbReference type="GO" id="GO:0005829">
    <property type="term" value="C:cytosol"/>
    <property type="evidence" value="ECO:0007669"/>
    <property type="project" value="TreeGrafter"/>
</dbReference>
<dbReference type="GO" id="GO:0004322">
    <property type="term" value="F:ferroxidase activity"/>
    <property type="evidence" value="ECO:0007669"/>
    <property type="project" value="TreeGrafter"/>
</dbReference>
<evidence type="ECO:0000313" key="12">
    <source>
        <dbReference type="Proteomes" id="UP000724672"/>
    </source>
</evidence>
<organism evidence="11 12">
    <name type="scientific">Anaeromonas frigoriresistens</name>
    <dbReference type="NCBI Taxonomy" id="2683708"/>
    <lineage>
        <taxon>Bacteria</taxon>
        <taxon>Bacillati</taxon>
        <taxon>Bacillota</taxon>
        <taxon>Tissierellia</taxon>
        <taxon>Tissierellales</taxon>
        <taxon>Thermohalobacteraceae</taxon>
        <taxon>Anaeromonas</taxon>
    </lineage>
</organism>
<keyword evidence="12" id="KW-1185">Reference proteome</keyword>
<dbReference type="InterPro" id="IPR012347">
    <property type="entry name" value="Ferritin-like"/>
</dbReference>
<dbReference type="SUPFAM" id="SSF47240">
    <property type="entry name" value="Ferritin-like"/>
    <property type="match status" value="1"/>
</dbReference>
<evidence type="ECO:0000256" key="1">
    <source>
        <dbReference type="ARBA" id="ARBA00002485"/>
    </source>
</evidence>
<comment type="function">
    <text evidence="1 9">Iron-storage protein.</text>
</comment>
<comment type="similarity">
    <text evidence="2 9">Belongs to the ferritin family. Prokaryotic subfamily.</text>
</comment>
<evidence type="ECO:0000256" key="9">
    <source>
        <dbReference type="RuleBase" id="RU361145"/>
    </source>
</evidence>
<evidence type="ECO:0000256" key="2">
    <source>
        <dbReference type="ARBA" id="ARBA00006950"/>
    </source>
</evidence>
<dbReference type="AlphaFoldDB" id="A0A942UTA0"/>
<keyword evidence="5" id="KW-0560">Oxidoreductase</keyword>
<dbReference type="Proteomes" id="UP000724672">
    <property type="component" value="Unassembled WGS sequence"/>
</dbReference>
<keyword evidence="3 9" id="KW-0409">Iron storage</keyword>
<dbReference type="GO" id="GO:0006826">
    <property type="term" value="P:iron ion transport"/>
    <property type="evidence" value="ECO:0007669"/>
    <property type="project" value="InterPro"/>
</dbReference>
<sequence>MASEKLIKALNDQLNFEYESANYYIAMAAYCADQDLEGIENFFMVQAEEERFHARKFYDYINDVDGRVTIQTMEAPKNDYTSIKDAFETALAHEKKVTSRINDLMKLAHEEHDYATVSFLNWFVDEQVEEEASMKTIIAKIEKIANSPQGLYMLDNELASRTFTPAE</sequence>